<dbReference type="Proteomes" id="UP000500767">
    <property type="component" value="Chromosome"/>
</dbReference>
<dbReference type="Pfam" id="PF00724">
    <property type="entry name" value="Oxidored_FMN"/>
    <property type="match status" value="1"/>
</dbReference>
<dbReference type="KEGG" id="lck:HN018_20655"/>
<keyword evidence="6" id="KW-1185">Reference proteome</keyword>
<evidence type="ECO:0000313" key="6">
    <source>
        <dbReference type="Proteomes" id="UP000500767"/>
    </source>
</evidence>
<name>A0A6M8HUA0_9PROT</name>
<dbReference type="GO" id="GO:0010181">
    <property type="term" value="F:FMN binding"/>
    <property type="evidence" value="ECO:0007669"/>
    <property type="project" value="InterPro"/>
</dbReference>
<comment type="similarity">
    <text evidence="2">Belongs to the NADH:flavin oxidoreductase/NADH oxidase family.</text>
</comment>
<evidence type="ECO:0000256" key="2">
    <source>
        <dbReference type="ARBA" id="ARBA00005979"/>
    </source>
</evidence>
<dbReference type="PANTHER" id="PTHR22893:SF91">
    <property type="entry name" value="NADPH DEHYDROGENASE 2-RELATED"/>
    <property type="match status" value="1"/>
</dbReference>
<evidence type="ECO:0000259" key="4">
    <source>
        <dbReference type="Pfam" id="PF00724"/>
    </source>
</evidence>
<dbReference type="EMBL" id="CP053708">
    <property type="protein sequence ID" value="QKE92124.1"/>
    <property type="molecule type" value="Genomic_DNA"/>
</dbReference>
<dbReference type="InterPro" id="IPR013785">
    <property type="entry name" value="Aldolase_TIM"/>
</dbReference>
<dbReference type="SUPFAM" id="SSF51395">
    <property type="entry name" value="FMN-linked oxidoreductases"/>
    <property type="match status" value="1"/>
</dbReference>
<comment type="cofactor">
    <cofactor evidence="1">
        <name>FMN</name>
        <dbReference type="ChEBI" id="CHEBI:58210"/>
    </cofactor>
</comment>
<dbReference type="AlphaFoldDB" id="A0A6M8HUA0"/>
<dbReference type="GO" id="GO:0005829">
    <property type="term" value="C:cytosol"/>
    <property type="evidence" value="ECO:0007669"/>
    <property type="project" value="UniProtKB-ARBA"/>
</dbReference>
<dbReference type="GO" id="GO:0016628">
    <property type="term" value="F:oxidoreductase activity, acting on the CH-CH group of donors, NAD or NADP as acceptor"/>
    <property type="evidence" value="ECO:0007669"/>
    <property type="project" value="UniProtKB-ARBA"/>
</dbReference>
<reference evidence="5 6" key="1">
    <citation type="journal article" date="2014" name="World J. Microbiol. Biotechnol.">
        <title>Biodiversity and physiological characteristics of Antarctic and Arctic lichens-associated bacteria.</title>
        <authorList>
            <person name="Lee Y.M."/>
            <person name="Kim E.H."/>
            <person name="Lee H.K."/>
            <person name="Hong S.G."/>
        </authorList>
    </citation>
    <scope>NUCLEOTIDE SEQUENCE [LARGE SCALE GENOMIC DNA]</scope>
    <source>
        <strain evidence="5 6">PAMC 26569</strain>
    </source>
</reference>
<protein>
    <submittedName>
        <fullName evidence="5">Alkene reductase</fullName>
    </submittedName>
</protein>
<feature type="domain" description="NADH:flavin oxidoreductase/NADH oxidase N-terminal" evidence="4">
    <location>
        <begin position="9"/>
        <end position="340"/>
    </location>
</feature>
<dbReference type="InterPro" id="IPR001155">
    <property type="entry name" value="OxRdtase_FMN_N"/>
</dbReference>
<dbReference type="PANTHER" id="PTHR22893">
    <property type="entry name" value="NADH OXIDOREDUCTASE-RELATED"/>
    <property type="match status" value="1"/>
</dbReference>
<evidence type="ECO:0000256" key="3">
    <source>
        <dbReference type="ARBA" id="ARBA00023002"/>
    </source>
</evidence>
<organism evidence="5 6">
    <name type="scientific">Lichenicola cladoniae</name>
    <dbReference type="NCBI Taxonomy" id="1484109"/>
    <lineage>
        <taxon>Bacteria</taxon>
        <taxon>Pseudomonadati</taxon>
        <taxon>Pseudomonadota</taxon>
        <taxon>Alphaproteobacteria</taxon>
        <taxon>Acetobacterales</taxon>
        <taxon>Acetobacteraceae</taxon>
        <taxon>Lichenicola</taxon>
    </lineage>
</organism>
<dbReference type="Gene3D" id="3.20.20.70">
    <property type="entry name" value="Aldolase class I"/>
    <property type="match status" value="1"/>
</dbReference>
<accession>A0A6M8HUA0</accession>
<dbReference type="CDD" id="cd02933">
    <property type="entry name" value="OYE_like_FMN"/>
    <property type="match status" value="1"/>
</dbReference>
<dbReference type="RefSeq" id="WP_171837041.1">
    <property type="nucleotide sequence ID" value="NZ_CP053708.1"/>
</dbReference>
<evidence type="ECO:0000256" key="1">
    <source>
        <dbReference type="ARBA" id="ARBA00001917"/>
    </source>
</evidence>
<gene>
    <name evidence="5" type="ORF">HN018_20655</name>
</gene>
<proteinExistence type="inferred from homology"/>
<dbReference type="FunFam" id="3.20.20.70:FF:000059">
    <property type="entry name" value="N-ethylmaleimide reductase, FMN-linked"/>
    <property type="match status" value="1"/>
</dbReference>
<keyword evidence="3" id="KW-0560">Oxidoreductase</keyword>
<evidence type="ECO:0000313" key="5">
    <source>
        <dbReference type="EMBL" id="QKE92124.1"/>
    </source>
</evidence>
<sequence>MSTSPDSPLFQPFQIGALALRNRIVMAPLTRSRSSDDGIPPDYAAVYYAQRASAGLIVSEATNISAQARGYALTPGIWNAAQVTAWQRVTRAVHSVGGLIVLQLWHTGRISHPSLQPGGALPVAPSAIKPTGQAFTNEGMQDHVTPRALSTGETQAIVEDYRHAATCAREAGFDGVEIHSANNYLLEQFLRDSTNLRTDQYGGSLENRLRFPLEVARVVIDAWGGGDRVGIRISPTTTMPGVTPLDRDVMGTYGTYLDALSALGLAYVHTIEGVTQQTRDHPADVDFAALRKRFSGAWIGNNNYTTELAEKAIAENSADAFSFGRNFIANPDLVDRLRNGGPLAESPKEYWYGGNSVGYSDWPGMDGQIRIAV</sequence>
<dbReference type="InterPro" id="IPR045247">
    <property type="entry name" value="Oye-like"/>
</dbReference>